<dbReference type="InterPro" id="IPR016161">
    <property type="entry name" value="Ald_DH/histidinol_DH"/>
</dbReference>
<dbReference type="RefSeq" id="WP_055661530.1">
    <property type="nucleotide sequence ID" value="NZ_CXST01000008.1"/>
</dbReference>
<accession>A0A0M6YCU5</accession>
<dbReference type="AlphaFoldDB" id="A0A0M6YCU5"/>
<organism evidence="6 7">
    <name type="scientific">Roseibium aggregatum</name>
    <dbReference type="NCBI Taxonomy" id="187304"/>
    <lineage>
        <taxon>Bacteria</taxon>
        <taxon>Pseudomonadati</taxon>
        <taxon>Pseudomonadota</taxon>
        <taxon>Alphaproteobacteria</taxon>
        <taxon>Hyphomicrobiales</taxon>
        <taxon>Stappiaceae</taxon>
        <taxon>Roseibium</taxon>
    </lineage>
</organism>
<proteinExistence type="inferred from homology"/>
<dbReference type="InterPro" id="IPR015590">
    <property type="entry name" value="Aldehyde_DH_dom"/>
</dbReference>
<evidence type="ECO:0000313" key="7">
    <source>
        <dbReference type="Proteomes" id="UP000048926"/>
    </source>
</evidence>
<evidence type="ECO:0000256" key="3">
    <source>
        <dbReference type="PROSITE-ProRule" id="PRU10007"/>
    </source>
</evidence>
<dbReference type="EMBL" id="CXST01000008">
    <property type="protein sequence ID" value="CTQ47498.1"/>
    <property type="molecule type" value="Genomic_DNA"/>
</dbReference>
<dbReference type="OrthoDB" id="7827050at2"/>
<dbReference type="PANTHER" id="PTHR11699">
    <property type="entry name" value="ALDEHYDE DEHYDROGENASE-RELATED"/>
    <property type="match status" value="1"/>
</dbReference>
<evidence type="ECO:0000256" key="4">
    <source>
        <dbReference type="RuleBase" id="RU003345"/>
    </source>
</evidence>
<feature type="active site" evidence="3">
    <location>
        <position position="266"/>
    </location>
</feature>
<keyword evidence="7" id="KW-1185">Reference proteome</keyword>
<evidence type="ECO:0000256" key="2">
    <source>
        <dbReference type="ARBA" id="ARBA00023002"/>
    </source>
</evidence>
<keyword evidence="2 4" id="KW-0560">Oxidoreductase</keyword>
<feature type="domain" description="Aldehyde dehydrogenase" evidence="5">
    <location>
        <begin position="33"/>
        <end position="492"/>
    </location>
</feature>
<dbReference type="InterPro" id="IPR029510">
    <property type="entry name" value="Ald_DH_CS_GLU"/>
</dbReference>
<dbReference type="FunFam" id="3.40.605.10:FF:000007">
    <property type="entry name" value="NAD/NADP-dependent betaine aldehyde dehydrogenase"/>
    <property type="match status" value="1"/>
</dbReference>
<evidence type="ECO:0000313" key="6">
    <source>
        <dbReference type="EMBL" id="CTQ47498.1"/>
    </source>
</evidence>
<protein>
    <submittedName>
        <fullName evidence="6">Betaine aldehyde dehydrogenase</fullName>
        <ecNumber evidence="6">1.2.1.8</ecNumber>
    </submittedName>
</protein>
<dbReference type="Gene3D" id="3.40.605.10">
    <property type="entry name" value="Aldehyde Dehydrogenase, Chain A, domain 1"/>
    <property type="match status" value="1"/>
</dbReference>
<dbReference type="Pfam" id="PF00171">
    <property type="entry name" value="Aldedh"/>
    <property type="match status" value="1"/>
</dbReference>
<evidence type="ECO:0000256" key="1">
    <source>
        <dbReference type="ARBA" id="ARBA00009986"/>
    </source>
</evidence>
<dbReference type="CDD" id="cd07109">
    <property type="entry name" value="ALDH_AAS00426"/>
    <property type="match status" value="1"/>
</dbReference>
<reference evidence="7" key="1">
    <citation type="submission" date="2015-07" db="EMBL/GenBank/DDBJ databases">
        <authorList>
            <person name="Rodrigo-Torres Lidia"/>
            <person name="Arahal R.David."/>
        </authorList>
    </citation>
    <scope>NUCLEOTIDE SEQUENCE [LARGE SCALE GENOMIC DNA]</scope>
    <source>
        <strain evidence="7">CECT 4801</strain>
    </source>
</reference>
<dbReference type="PROSITE" id="PS00687">
    <property type="entry name" value="ALDEHYDE_DEHYDR_GLU"/>
    <property type="match status" value="1"/>
</dbReference>
<dbReference type="SUPFAM" id="SSF53720">
    <property type="entry name" value="ALDH-like"/>
    <property type="match status" value="1"/>
</dbReference>
<dbReference type="STRING" id="187304.B0E33_15180"/>
<dbReference type="GO" id="GO:0008802">
    <property type="term" value="F:betaine-aldehyde dehydrogenase (NAD+) activity"/>
    <property type="evidence" value="ECO:0007669"/>
    <property type="project" value="UniProtKB-EC"/>
</dbReference>
<gene>
    <name evidence="6" type="primary">gbsA_2</name>
    <name evidence="6" type="ORF">LAL4801_05960</name>
</gene>
<dbReference type="Gene3D" id="3.40.309.10">
    <property type="entry name" value="Aldehyde Dehydrogenase, Chain A, domain 2"/>
    <property type="match status" value="1"/>
</dbReference>
<name>A0A0M6YCU5_9HYPH</name>
<dbReference type="PROSITE" id="PS00070">
    <property type="entry name" value="ALDEHYDE_DEHYDR_CYS"/>
    <property type="match status" value="1"/>
</dbReference>
<dbReference type="EC" id="1.2.1.8" evidence="6"/>
<dbReference type="InterPro" id="IPR016160">
    <property type="entry name" value="Ald_DH_CS_CYS"/>
</dbReference>
<dbReference type="Proteomes" id="UP000048926">
    <property type="component" value="Unassembled WGS sequence"/>
</dbReference>
<evidence type="ECO:0000259" key="5">
    <source>
        <dbReference type="Pfam" id="PF00171"/>
    </source>
</evidence>
<dbReference type="InterPro" id="IPR016163">
    <property type="entry name" value="Ald_DH_C"/>
</dbReference>
<comment type="similarity">
    <text evidence="1 4">Belongs to the aldehyde dehydrogenase family.</text>
</comment>
<sequence>MSGASELIAEYQATGTLKALPLGHFIDGSFTQPSHNRTMESFDPGRGEAFARFTAGTAEDVDQAVKSSKVAFETVWRDMAPVERSRILLQASKLILENLDLLAVAETLDSGKALQEAQGDVRGAARTFEYYAGACDKLQGDSFPLGPNYVGYAIHEPVGVTAHIIPWNFPISTAARGFAPALAAGCTVVAKPAEQTPFTALLLAKILHDAGLPAGVCNVVTGTGAETGAPLTSHPDVDHITFTGSVQTGKAVMKAAADEITRVVLELGGKSPVVVLGDCDREQALSGVLGAIYENAGQICSAGSRLVIEKNIHADFVAELVKRTKSLTLGHGLGNPDVGPVNSAGHLAKVAGFVDRARARGADIVTGGAVAADPKTGKGWFYEPTIVDSVSASDELAQEEIFGPVLTVQVADDADHALALANDCQYGLVAGIYTSNFAKAHQLARKIDAGQIYINEYFAGGIEVPFGGNKKSGFGREKGLEGLKSYCKTKSIAARIG</sequence>
<dbReference type="InterPro" id="IPR016162">
    <property type="entry name" value="Ald_DH_N"/>
</dbReference>